<dbReference type="AlphaFoldDB" id="L1MD60"/>
<evidence type="ECO:0000313" key="3">
    <source>
        <dbReference type="Proteomes" id="UP000010445"/>
    </source>
</evidence>
<evidence type="ECO:0000313" key="2">
    <source>
        <dbReference type="EMBL" id="EKX88876.1"/>
    </source>
</evidence>
<feature type="compositionally biased region" description="Polar residues" evidence="1">
    <location>
        <begin position="16"/>
        <end position="30"/>
    </location>
</feature>
<keyword evidence="3" id="KW-1185">Reference proteome</keyword>
<dbReference type="EMBL" id="AMEM01000034">
    <property type="protein sequence ID" value="EKX88876.1"/>
    <property type="molecule type" value="Genomic_DNA"/>
</dbReference>
<evidence type="ECO:0000256" key="1">
    <source>
        <dbReference type="SAM" id="MobiDB-lite"/>
    </source>
</evidence>
<reference evidence="2 3" key="1">
    <citation type="submission" date="2012-05" db="EMBL/GenBank/DDBJ databases">
        <authorList>
            <person name="Weinstock G."/>
            <person name="Sodergren E."/>
            <person name="Lobos E.A."/>
            <person name="Fulton L."/>
            <person name="Fulton R."/>
            <person name="Courtney L."/>
            <person name="Fronick C."/>
            <person name="O'Laughlin M."/>
            <person name="Godfrey J."/>
            <person name="Wilson R.M."/>
            <person name="Miner T."/>
            <person name="Farmer C."/>
            <person name="Delehaunty K."/>
            <person name="Cordes M."/>
            <person name="Minx P."/>
            <person name="Tomlinson C."/>
            <person name="Chen J."/>
            <person name="Wollam A."/>
            <person name="Pepin K.H."/>
            <person name="Bhonagiri V."/>
            <person name="Zhang X."/>
            <person name="Suruliraj S."/>
            <person name="Warren W."/>
            <person name="Mitreva M."/>
            <person name="Mardis E.R."/>
            <person name="Wilson R.K."/>
        </authorList>
    </citation>
    <scope>NUCLEOTIDE SEQUENCE [LARGE SCALE GENOMIC DNA]</scope>
    <source>
        <strain evidence="2 3">F0235</strain>
    </source>
</reference>
<protein>
    <submittedName>
        <fullName evidence="2">Uncharacterized protein</fullName>
    </submittedName>
</protein>
<comment type="caution">
    <text evidence="2">The sequence shown here is derived from an EMBL/GenBank/DDBJ whole genome shotgun (WGS) entry which is preliminary data.</text>
</comment>
<sequence length="48" mass="5116">MSTSATATPSHHPLRSTVQLIDASPTSDTRTVFKPQPNGGRSPAKRRA</sequence>
<organism evidence="2 3">
    <name type="scientific">Corynebacterium durum F0235</name>
    <dbReference type="NCBI Taxonomy" id="1035195"/>
    <lineage>
        <taxon>Bacteria</taxon>
        <taxon>Bacillati</taxon>
        <taxon>Actinomycetota</taxon>
        <taxon>Actinomycetes</taxon>
        <taxon>Mycobacteriales</taxon>
        <taxon>Corynebacteriaceae</taxon>
        <taxon>Corynebacterium</taxon>
    </lineage>
</organism>
<accession>L1MD60</accession>
<proteinExistence type="predicted"/>
<gene>
    <name evidence="2" type="ORF">HMPREF9997_02102</name>
</gene>
<name>L1MD60_9CORY</name>
<dbReference type="HOGENOM" id="CLU_3151756_0_0_11"/>
<feature type="region of interest" description="Disordered" evidence="1">
    <location>
        <begin position="1"/>
        <end position="48"/>
    </location>
</feature>
<dbReference type="Proteomes" id="UP000010445">
    <property type="component" value="Unassembled WGS sequence"/>
</dbReference>